<comment type="caution">
    <text evidence="1">The sequence shown here is derived from an EMBL/GenBank/DDBJ whole genome shotgun (WGS) entry which is preliminary data.</text>
</comment>
<proteinExistence type="predicted"/>
<dbReference type="EMBL" id="MU003515">
    <property type="protein sequence ID" value="KAF2468596.1"/>
    <property type="molecule type" value="Genomic_DNA"/>
</dbReference>
<evidence type="ECO:0000313" key="2">
    <source>
        <dbReference type="Proteomes" id="UP000799755"/>
    </source>
</evidence>
<organism evidence="1 2">
    <name type="scientific">Lindgomyces ingoldianus</name>
    <dbReference type="NCBI Taxonomy" id="673940"/>
    <lineage>
        <taxon>Eukaryota</taxon>
        <taxon>Fungi</taxon>
        <taxon>Dikarya</taxon>
        <taxon>Ascomycota</taxon>
        <taxon>Pezizomycotina</taxon>
        <taxon>Dothideomycetes</taxon>
        <taxon>Pleosporomycetidae</taxon>
        <taxon>Pleosporales</taxon>
        <taxon>Lindgomycetaceae</taxon>
        <taxon>Lindgomyces</taxon>
    </lineage>
</organism>
<name>A0ACB6QNW6_9PLEO</name>
<keyword evidence="2" id="KW-1185">Reference proteome</keyword>
<dbReference type="Proteomes" id="UP000799755">
    <property type="component" value="Unassembled WGS sequence"/>
</dbReference>
<reference evidence="1" key="1">
    <citation type="journal article" date="2020" name="Stud. Mycol.">
        <title>101 Dothideomycetes genomes: a test case for predicting lifestyles and emergence of pathogens.</title>
        <authorList>
            <person name="Haridas S."/>
            <person name="Albert R."/>
            <person name="Binder M."/>
            <person name="Bloem J."/>
            <person name="Labutti K."/>
            <person name="Salamov A."/>
            <person name="Andreopoulos B."/>
            <person name="Baker S."/>
            <person name="Barry K."/>
            <person name="Bills G."/>
            <person name="Bluhm B."/>
            <person name="Cannon C."/>
            <person name="Castanera R."/>
            <person name="Culley D."/>
            <person name="Daum C."/>
            <person name="Ezra D."/>
            <person name="Gonzalez J."/>
            <person name="Henrissat B."/>
            <person name="Kuo A."/>
            <person name="Liang C."/>
            <person name="Lipzen A."/>
            <person name="Lutzoni F."/>
            <person name="Magnuson J."/>
            <person name="Mondo S."/>
            <person name="Nolan M."/>
            <person name="Ohm R."/>
            <person name="Pangilinan J."/>
            <person name="Park H.-J."/>
            <person name="Ramirez L."/>
            <person name="Alfaro M."/>
            <person name="Sun H."/>
            <person name="Tritt A."/>
            <person name="Yoshinaga Y."/>
            <person name="Zwiers L.-H."/>
            <person name="Turgeon B."/>
            <person name="Goodwin S."/>
            <person name="Spatafora J."/>
            <person name="Crous P."/>
            <person name="Grigoriev I."/>
        </authorList>
    </citation>
    <scope>NUCLEOTIDE SEQUENCE</scope>
    <source>
        <strain evidence="1">ATCC 200398</strain>
    </source>
</reference>
<sequence length="951" mass="107918">MTSFVPPIISPVLKEAAELKIEELNRVKTSFKSRYYANPNILAAGPDTLKRVDALLEEIKKLDPYLENDDDLARLARYVEQGKNDRSISQAKLQKLEKQLLDKLAIHAHRLDVSSLHVDLLREAMYPNDSPEAVSAKLEKATMEDEFEFLEEGELETAFEKFEKNTFASKQVDVEALEKYLSGLFQDNGGNQALERLREDIGDYGDDVMNGPDELDDETLEWCINDLIHNGLLSDERRKTLQGYLQSPIVLRELKSTLNAKSIRHWTWRNVDKGLPVTARKNSEGNYCITVEEEIIDMLFLHTLAIGWSCKLRGSLKDLVSNPCVWVRSIGPLPSEMNKREYYLLPTKVPKRAPAPRPSVCTVCHPPPPPPGPPPPPMNYGPPPQIICPPPPPPPFLKAKKKKKNSSYPPPPPFPMYGQILNEERYRNFSKHFFLTRLPDRDGSTLGVTPVQETQSELIKHLATELKVREALYGDVNIFSTNFESFGSSLPHQTILALLKFIGVPKLWLEVFTRFLEAPLNMGPVVRGTSDQILTRTCGVPVSHGMELFFGELTLFFLDFAIHQKTGAYLYRLRDRCYFVGKSEQCKMAEEAFFKFETVTGLRSGPSGLMYGAKVGFLDFPPVNHAPVTINIDNHKVEAYARRVKKQLTACTTVVDWIRTWNSTIGTYADDKFGPLANVFGKHHLDAVMGAYNRIHEIIFERSNLTDHVKQLLSRHIRPTLQDPPFALEPLIFLPTAYGGLGVKNPYITLNLAKSIAENPGEGLNEYIKSEDEYYNKAKETFTGLKADARDRKLNVIFGDDKERIAFCLGDRDPSVFMSKDELTAHREDFPYPTLPHHTFPSPVPFTYTPTPAITPVYNSLLDEPRDEINPSERIDDETRRLSGRDGMKNWWRMCGEDRWVVELYGEECFERYGGLELWHGDYVPLEVVKMVRGEDGDVDDDGSTSSYSLP</sequence>
<protein>
    <submittedName>
        <fullName evidence="1">Uncharacterized protein</fullName>
    </submittedName>
</protein>
<gene>
    <name evidence="1" type="ORF">BDR25DRAFT_304987</name>
</gene>
<accession>A0ACB6QNW6</accession>
<evidence type="ECO:0000313" key="1">
    <source>
        <dbReference type="EMBL" id="KAF2468596.1"/>
    </source>
</evidence>